<feature type="region of interest" description="Disordered" evidence="1">
    <location>
        <begin position="66"/>
        <end position="357"/>
    </location>
</feature>
<feature type="compositionally biased region" description="Basic and acidic residues" evidence="1">
    <location>
        <begin position="257"/>
        <end position="292"/>
    </location>
</feature>
<feature type="compositionally biased region" description="Polar residues" evidence="1">
    <location>
        <begin position="643"/>
        <end position="655"/>
    </location>
</feature>
<dbReference type="HOGENOM" id="CLU_009271_1_0_1"/>
<protein>
    <submittedName>
        <fullName evidence="2">Uncharacterized protein</fullName>
    </submittedName>
</protein>
<keyword evidence="3" id="KW-1185">Reference proteome</keyword>
<evidence type="ECO:0000256" key="1">
    <source>
        <dbReference type="SAM" id="MobiDB-lite"/>
    </source>
</evidence>
<dbReference type="Proteomes" id="UP000008866">
    <property type="component" value="Unassembled WGS sequence"/>
</dbReference>
<organism evidence="2 3">
    <name type="scientific">Arthroderma benhamiae (strain ATCC MYA-4681 / CBS 112371)</name>
    <name type="common">Trichophyton mentagrophytes</name>
    <dbReference type="NCBI Taxonomy" id="663331"/>
    <lineage>
        <taxon>Eukaryota</taxon>
        <taxon>Fungi</taxon>
        <taxon>Dikarya</taxon>
        <taxon>Ascomycota</taxon>
        <taxon>Pezizomycotina</taxon>
        <taxon>Eurotiomycetes</taxon>
        <taxon>Eurotiomycetidae</taxon>
        <taxon>Onygenales</taxon>
        <taxon>Arthrodermataceae</taxon>
        <taxon>Trichophyton</taxon>
    </lineage>
</organism>
<dbReference type="Pfam" id="PF20566">
    <property type="entry name" value="Eap1"/>
    <property type="match status" value="1"/>
</dbReference>
<feature type="compositionally biased region" description="Polar residues" evidence="1">
    <location>
        <begin position="627"/>
        <end position="636"/>
    </location>
</feature>
<feature type="region of interest" description="Disordered" evidence="1">
    <location>
        <begin position="550"/>
        <end position="693"/>
    </location>
</feature>
<reference evidence="3" key="1">
    <citation type="journal article" date="2011" name="Genome Biol.">
        <title>Comparative and functional genomics provide insights into the pathogenicity of dermatophytic fungi.</title>
        <authorList>
            <person name="Burmester A."/>
            <person name="Shelest E."/>
            <person name="Gloeckner G."/>
            <person name="Heddergott C."/>
            <person name="Schindler S."/>
            <person name="Staib P."/>
            <person name="Heidel A."/>
            <person name="Felder M."/>
            <person name="Petzold A."/>
            <person name="Szafranski K."/>
            <person name="Feuermann M."/>
            <person name="Pedruzzi I."/>
            <person name="Priebe S."/>
            <person name="Groth M."/>
            <person name="Winkler R."/>
            <person name="Li W."/>
            <person name="Kniemeyer O."/>
            <person name="Schroeckh V."/>
            <person name="Hertweck C."/>
            <person name="Hube B."/>
            <person name="White T.C."/>
            <person name="Platzer M."/>
            <person name="Guthke R."/>
            <person name="Heitman J."/>
            <person name="Woestemeyer J."/>
            <person name="Zipfel P.F."/>
            <person name="Monod M."/>
            <person name="Brakhage A.A."/>
        </authorList>
    </citation>
    <scope>NUCLEOTIDE SEQUENCE [LARGE SCALE GENOMIC DNA]</scope>
    <source>
        <strain evidence="3">ATCC MYA-4681 / CBS 112371</strain>
    </source>
</reference>
<accession>D4B5Y6</accession>
<dbReference type="GeneID" id="9525312"/>
<dbReference type="EMBL" id="ABSU01000050">
    <property type="protein sequence ID" value="EFE29322.1"/>
    <property type="molecule type" value="Genomic_DNA"/>
</dbReference>
<feature type="compositionally biased region" description="Polar residues" evidence="1">
    <location>
        <begin position="75"/>
        <end position="87"/>
    </location>
</feature>
<gene>
    <name evidence="2" type="ORF">ARB_03893</name>
</gene>
<dbReference type="OMA" id="PAEEWMG"/>
<feature type="compositionally biased region" description="Polar residues" evidence="1">
    <location>
        <begin position="672"/>
        <end position="681"/>
    </location>
</feature>
<feature type="compositionally biased region" description="Basic and acidic residues" evidence="1">
    <location>
        <begin position="345"/>
        <end position="354"/>
    </location>
</feature>
<feature type="region of interest" description="Disordered" evidence="1">
    <location>
        <begin position="376"/>
        <end position="476"/>
    </location>
</feature>
<name>D4B5Y6_ARTBC</name>
<dbReference type="RefSeq" id="XP_003009967.1">
    <property type="nucleotide sequence ID" value="XM_003009921.1"/>
</dbReference>
<dbReference type="AlphaFoldDB" id="D4B5Y6"/>
<dbReference type="KEGG" id="abe:ARB_03893"/>
<feature type="compositionally biased region" description="Basic and acidic residues" evidence="1">
    <location>
        <begin position="110"/>
        <end position="157"/>
    </location>
</feature>
<evidence type="ECO:0000313" key="3">
    <source>
        <dbReference type="Proteomes" id="UP000008866"/>
    </source>
</evidence>
<comment type="caution">
    <text evidence="2">The sequence shown here is derived from an EMBL/GenBank/DDBJ whole genome shotgun (WGS) entry which is preliminary data.</text>
</comment>
<feature type="compositionally biased region" description="Basic and acidic residues" evidence="1">
    <location>
        <begin position="165"/>
        <end position="175"/>
    </location>
</feature>
<dbReference type="eggNOG" id="ENOG502S7KY">
    <property type="taxonomic scope" value="Eukaryota"/>
</dbReference>
<proteinExistence type="predicted"/>
<evidence type="ECO:0000313" key="2">
    <source>
        <dbReference type="EMBL" id="EFE29322.1"/>
    </source>
</evidence>
<sequence>MARRYSQEELLHLRESPLVVKPDGLPPIEEWMGYVFTAFLTPSLILAWLSNANGYLPTHRPLVDASTQKKHTASKEQTNQTESTASAQDIILGPPKTSFSSSTRGFGKFSDPDRYNSLKSSDGDGTKSDRFPHRDKFLKDKDSVDRDRDLDKRDSKSHITNGRRSGRDDKDDWGTRSRRTFGQEESVDRRVKREGDRWDSREFREHRDQQEAGNERGHRGEQGKYPNRRDVQGKSRHDHPSWFRDGDSQENVEQEDDKTPIRNREWRRGVQGQDRDRDRDRDWNRSTKHEQDPEWMDSSNKSDHKEAHTQEDFQRWKERMKSGGAPPSDETKKKAPEASSSVETKPAEIKRTEGEMFSSLEPAYKADAGFDDFFGPWGGSKSTQDPGYGNVATGSTTKEPQAAKPAKSSRFAGFFNSPTEATPKEAETTVSQPRPVSTDADQEGFQRILQLLGGNKSRNATPQAEEMIRPKPTPPQQIQQEFSHIPVPTASPLHDVINRQPYMGYSEPHREQTAQGLEQLIAQKAPKESQPSPFDSNLLLRLMQQAKIGQSHQGQMPAHTTLQNPGAQNMPDMQPRNHEIPKQKSPLFFDDPAIANMQRPDPNDPRSQLRRRATGGPPGYYDEMQFQGPSSGSHTPANPPGLRTTQSAVQPSMNIQRPPGLEQVTSPGGWPNPQQLQQGPSAQFIGRPGMPNPPPNRNINQTYPPVQQMPMAGGIPPLNDRQAFQRGPGAAGPSNFGPPPGIVPPPGYMAMNHPPPSAFPPMPHNPEGMMGLSHGHPAHFGAGPQPGVGGHQPSSRQLLEMFTGHGGGPGDGETQNYFSIQMLWIFQAIIRALTSLEFSSSTSLL</sequence>
<dbReference type="InterPro" id="IPR046784">
    <property type="entry name" value="Eap1"/>
</dbReference>
<feature type="compositionally biased region" description="Basic and acidic residues" evidence="1">
    <location>
        <begin position="300"/>
        <end position="321"/>
    </location>
</feature>
<feature type="compositionally biased region" description="Basic and acidic residues" evidence="1">
    <location>
        <begin position="186"/>
        <end position="247"/>
    </location>
</feature>
<feature type="compositionally biased region" description="Polar residues" evidence="1">
    <location>
        <begin position="550"/>
        <end position="567"/>
    </location>
</feature>